<evidence type="ECO:0000256" key="2">
    <source>
        <dbReference type="ARBA" id="ARBA00022695"/>
    </source>
</evidence>
<keyword evidence="7" id="KW-1185">Reference proteome</keyword>
<reference evidence="4 7" key="2">
    <citation type="submission" date="2024-06" db="EMBL/GenBank/DDBJ databases">
        <title>Soil Sphingobacterium thalpophilum.</title>
        <authorList>
            <person name="Yang J."/>
            <person name="Li J."/>
        </authorList>
    </citation>
    <scope>NUCLEOTIDE SEQUENCE [LARGE SCALE GENOMIC DNA]</scope>
    <source>
        <strain evidence="4 7">22g91tb</strain>
    </source>
</reference>
<dbReference type="Gene3D" id="3.90.550.10">
    <property type="entry name" value="Spore Coat Polysaccharide Biosynthesis Protein SpsA, Chain A"/>
    <property type="match status" value="1"/>
</dbReference>
<evidence type="ECO:0000313" key="4">
    <source>
        <dbReference type="EMBL" id="MEZ0453272.1"/>
    </source>
</evidence>
<evidence type="ECO:0000259" key="3">
    <source>
        <dbReference type="Pfam" id="PF12804"/>
    </source>
</evidence>
<dbReference type="GO" id="GO:0016779">
    <property type="term" value="F:nucleotidyltransferase activity"/>
    <property type="evidence" value="ECO:0007669"/>
    <property type="project" value="UniProtKB-KW"/>
</dbReference>
<sequence length="247" mass="28891">MIAIILAAGLGSRLNLNRPKGLLNIYGKPLIAYSIDALISAGIEEIYLVIGYKQEHYKNYFQNFRTTANIRTIYNPKYEDYGSLYSLYVGLNSIEKQDDIVIMDADIIYNADEFIEFIQNTTTNSIFTTNVRQDRHDACYVEIDAQNKLRRISKNMHYVAPVKNEYLEHIGIVKTQRDDIEKLIEYCESKYNVGIRERHEYDYAFESIDAKYESFFIRDYVWGEIDDDIQLKTVITDIYPKLNLAHI</sequence>
<dbReference type="SUPFAM" id="SSF53448">
    <property type="entry name" value="Nucleotide-diphospho-sugar transferases"/>
    <property type="match status" value="1"/>
</dbReference>
<reference evidence="5 6" key="1">
    <citation type="submission" date="2019-05" db="EMBL/GenBank/DDBJ databases">
        <authorList>
            <consortium name="Pathogen Informatics"/>
        </authorList>
    </citation>
    <scope>NUCLEOTIDE SEQUENCE [LARGE SCALE GENOMIC DNA]</scope>
    <source>
        <strain evidence="5 6">NCTC11429</strain>
    </source>
</reference>
<dbReference type="AlphaFoldDB" id="A0A4U9VPJ2"/>
<dbReference type="STRING" id="1123265.GCA_000686625_05134"/>
<gene>
    <name evidence="5" type="primary">glmU</name>
    <name evidence="4" type="ORF">ABTW24_16875</name>
    <name evidence="5" type="ORF">NCTC11429_03838</name>
</gene>
<dbReference type="PANTHER" id="PTHR43584:SF5">
    <property type="entry name" value="PROTEIN LICC"/>
    <property type="match status" value="1"/>
</dbReference>
<proteinExistence type="predicted"/>
<dbReference type="EMBL" id="JBEOQB010000004">
    <property type="protein sequence ID" value="MEZ0453272.1"/>
    <property type="molecule type" value="Genomic_DNA"/>
</dbReference>
<dbReference type="InterPro" id="IPR025877">
    <property type="entry name" value="MobA-like_NTP_Trfase"/>
</dbReference>
<feature type="domain" description="MobA-like NTP transferase" evidence="3">
    <location>
        <begin position="3"/>
        <end position="135"/>
    </location>
</feature>
<dbReference type="PANTHER" id="PTHR43584">
    <property type="entry name" value="NUCLEOTIDYL TRANSFERASE"/>
    <property type="match status" value="1"/>
</dbReference>
<dbReference type="InterPro" id="IPR050065">
    <property type="entry name" value="GlmU-like"/>
</dbReference>
<dbReference type="GeneID" id="78464473"/>
<dbReference type="Proteomes" id="UP001566204">
    <property type="component" value="Unassembled WGS sequence"/>
</dbReference>
<dbReference type="Pfam" id="PF12804">
    <property type="entry name" value="NTP_transf_3"/>
    <property type="match status" value="1"/>
</dbReference>
<evidence type="ECO:0000313" key="6">
    <source>
        <dbReference type="Proteomes" id="UP000308196"/>
    </source>
</evidence>
<name>A0A4U9VPJ2_9SPHI</name>
<keyword evidence="2" id="KW-0548">Nucleotidyltransferase</keyword>
<organism evidence="5 6">
    <name type="scientific">Sphingobacterium thalpophilum</name>
    <dbReference type="NCBI Taxonomy" id="259"/>
    <lineage>
        <taxon>Bacteria</taxon>
        <taxon>Pseudomonadati</taxon>
        <taxon>Bacteroidota</taxon>
        <taxon>Sphingobacteriia</taxon>
        <taxon>Sphingobacteriales</taxon>
        <taxon>Sphingobacteriaceae</taxon>
        <taxon>Sphingobacterium</taxon>
    </lineage>
</organism>
<dbReference type="RefSeq" id="WP_028071656.1">
    <property type="nucleotide sequence ID" value="NZ_CP141191.1"/>
</dbReference>
<evidence type="ECO:0000313" key="7">
    <source>
        <dbReference type="Proteomes" id="UP001566204"/>
    </source>
</evidence>
<evidence type="ECO:0000313" key="5">
    <source>
        <dbReference type="EMBL" id="VTR49220.1"/>
    </source>
</evidence>
<accession>A0A4U9VPJ2</accession>
<dbReference type="InterPro" id="IPR029044">
    <property type="entry name" value="Nucleotide-diphossugar_trans"/>
</dbReference>
<dbReference type="KEGG" id="stha:NCTC11429_03838"/>
<dbReference type="Proteomes" id="UP000308196">
    <property type="component" value="Chromosome"/>
</dbReference>
<keyword evidence="1 4" id="KW-0808">Transferase</keyword>
<evidence type="ECO:0000256" key="1">
    <source>
        <dbReference type="ARBA" id="ARBA00022679"/>
    </source>
</evidence>
<dbReference type="EMBL" id="LR590484">
    <property type="protein sequence ID" value="VTR49220.1"/>
    <property type="molecule type" value="Genomic_DNA"/>
</dbReference>
<protein>
    <submittedName>
        <fullName evidence="5">Bifunctional protein GlmU</fullName>
    </submittedName>
    <submittedName>
        <fullName evidence="4">NTP transferase domain-containing protein</fullName>
    </submittedName>
</protein>